<dbReference type="EMBL" id="KQ086513">
    <property type="protein sequence ID" value="KLO04521.1"/>
    <property type="molecule type" value="Genomic_DNA"/>
</dbReference>
<sequence length="158" mass="16952">MARRVRRRSSATSTTLRAITVVLPRRQQAPTSSPALPLAVPPAASLCLAYNSAASGSFGTIQGTRSRKERGEGGEGMQHAMLNRLPAFILAPLYLTNAALRMGYTNLFRLNLQGGTLGAFPPTGLLLRSAELAMSPPDKGYCCMYKAVGALFDYDYVP</sequence>
<proteinExistence type="predicted"/>
<reference evidence="1 2" key="1">
    <citation type="submission" date="2015-04" db="EMBL/GenBank/DDBJ databases">
        <title>Complete genome sequence of Schizopora paradoxa KUC8140, a cosmopolitan wood degrader in East Asia.</title>
        <authorList>
            <consortium name="DOE Joint Genome Institute"/>
            <person name="Min B."/>
            <person name="Park H."/>
            <person name="Jang Y."/>
            <person name="Kim J.-J."/>
            <person name="Kim K.H."/>
            <person name="Pangilinan J."/>
            <person name="Lipzen A."/>
            <person name="Riley R."/>
            <person name="Grigoriev I.V."/>
            <person name="Spatafora J.W."/>
            <person name="Choi I.-G."/>
        </authorList>
    </citation>
    <scope>NUCLEOTIDE SEQUENCE [LARGE SCALE GENOMIC DNA]</scope>
    <source>
        <strain evidence="1 2">KUC8140</strain>
    </source>
</reference>
<evidence type="ECO:0000313" key="1">
    <source>
        <dbReference type="EMBL" id="KLO04521.1"/>
    </source>
</evidence>
<gene>
    <name evidence="1" type="ORF">SCHPADRAFT_896968</name>
</gene>
<name>A0A0H2RI64_9AGAM</name>
<keyword evidence="2" id="KW-1185">Reference proteome</keyword>
<protein>
    <submittedName>
        <fullName evidence="1">Uncharacterized protein</fullName>
    </submittedName>
</protein>
<dbReference type="AlphaFoldDB" id="A0A0H2RI64"/>
<dbReference type="Proteomes" id="UP000053477">
    <property type="component" value="Unassembled WGS sequence"/>
</dbReference>
<evidence type="ECO:0000313" key="2">
    <source>
        <dbReference type="Proteomes" id="UP000053477"/>
    </source>
</evidence>
<dbReference type="InParanoid" id="A0A0H2RI64"/>
<accession>A0A0H2RI64</accession>
<organism evidence="1 2">
    <name type="scientific">Schizopora paradoxa</name>
    <dbReference type="NCBI Taxonomy" id="27342"/>
    <lineage>
        <taxon>Eukaryota</taxon>
        <taxon>Fungi</taxon>
        <taxon>Dikarya</taxon>
        <taxon>Basidiomycota</taxon>
        <taxon>Agaricomycotina</taxon>
        <taxon>Agaricomycetes</taxon>
        <taxon>Hymenochaetales</taxon>
        <taxon>Schizoporaceae</taxon>
        <taxon>Schizopora</taxon>
    </lineage>
</organism>